<keyword evidence="5 9" id="KW-0949">S-adenosyl-L-methionine</keyword>
<dbReference type="OrthoDB" id="9802090at2"/>
<comment type="caution">
    <text evidence="10">The sequence shown here is derived from an EMBL/GenBank/DDBJ whole genome shotgun (WGS) entry which is preliminary data.</text>
</comment>
<keyword evidence="6 9" id="KW-0819">tRNA processing</keyword>
<comment type="function">
    <text evidence="2 9">Catalyzes the formation of N(7)-methylguanine at position 46 (m7G46) in tRNA.</text>
</comment>
<protein>
    <recommendedName>
        <fullName evidence="9">tRNA (guanine-N(7)-)-methyltransferase</fullName>
        <ecNumber evidence="9">2.1.1.33</ecNumber>
    </recommendedName>
    <alternativeName>
        <fullName evidence="9">tRNA (guanine(46)-N(7))-methyltransferase</fullName>
    </alternativeName>
    <alternativeName>
        <fullName evidence="9">tRNA(m7G46)-methyltransferase</fullName>
    </alternativeName>
</protein>
<feature type="binding site" evidence="9">
    <location>
        <begin position="193"/>
        <end position="196"/>
    </location>
    <ligand>
        <name>substrate</name>
    </ligand>
</feature>
<dbReference type="InterPro" id="IPR003358">
    <property type="entry name" value="tRNA_(Gua-N-7)_MeTrfase_Trmb"/>
</dbReference>
<dbReference type="EC" id="2.1.1.33" evidence="9"/>
<dbReference type="CDD" id="cd02440">
    <property type="entry name" value="AdoMet_MTases"/>
    <property type="match status" value="1"/>
</dbReference>
<accession>A0A0R1MJT3</accession>
<name>A0A0R1MJT3_9LACO</name>
<dbReference type="Gene3D" id="3.40.50.150">
    <property type="entry name" value="Vaccinia Virus protein VP39"/>
    <property type="match status" value="1"/>
</dbReference>
<organism evidence="10 11">
    <name type="scientific">Liquorilactobacillus oeni DSM 19972</name>
    <dbReference type="NCBI Taxonomy" id="1423777"/>
    <lineage>
        <taxon>Bacteria</taxon>
        <taxon>Bacillati</taxon>
        <taxon>Bacillota</taxon>
        <taxon>Bacilli</taxon>
        <taxon>Lactobacillales</taxon>
        <taxon>Lactobacillaceae</taxon>
        <taxon>Liquorilactobacillus</taxon>
    </lineage>
</organism>
<keyword evidence="3 9" id="KW-0489">Methyltransferase</keyword>
<evidence type="ECO:0000256" key="8">
    <source>
        <dbReference type="ARBA" id="ARBA00060767"/>
    </source>
</evidence>
<evidence type="ECO:0000256" key="6">
    <source>
        <dbReference type="ARBA" id="ARBA00022694"/>
    </source>
</evidence>
<feature type="binding site" evidence="9">
    <location>
        <position position="69"/>
    </location>
    <ligand>
        <name>S-adenosyl-L-methionine</name>
        <dbReference type="ChEBI" id="CHEBI:59789"/>
    </ligand>
</feature>
<comment type="pathway">
    <text evidence="7 9">tRNA modification; N(7)-methylguanine-tRNA biosynthesis.</text>
</comment>
<dbReference type="RefSeq" id="WP_057896710.1">
    <property type="nucleotide sequence ID" value="NZ_AZEH01000039.1"/>
</dbReference>
<proteinExistence type="inferred from homology"/>
<dbReference type="FunFam" id="3.40.50.150:FF:000035">
    <property type="entry name" value="tRNA (guanine-N(7)-)-methyltransferase"/>
    <property type="match status" value="1"/>
</dbReference>
<reference evidence="10 11" key="1">
    <citation type="journal article" date="2015" name="Genome Announc.">
        <title>Expanding the biotechnology potential of lactobacilli through comparative genomics of 213 strains and associated genera.</title>
        <authorList>
            <person name="Sun Z."/>
            <person name="Harris H.M."/>
            <person name="McCann A."/>
            <person name="Guo C."/>
            <person name="Argimon S."/>
            <person name="Zhang W."/>
            <person name="Yang X."/>
            <person name="Jeffery I.B."/>
            <person name="Cooney J.C."/>
            <person name="Kagawa T.F."/>
            <person name="Liu W."/>
            <person name="Song Y."/>
            <person name="Salvetti E."/>
            <person name="Wrobel A."/>
            <person name="Rasinkangas P."/>
            <person name="Parkhill J."/>
            <person name="Rea M.C."/>
            <person name="O'Sullivan O."/>
            <person name="Ritari J."/>
            <person name="Douillard F.P."/>
            <person name="Paul Ross R."/>
            <person name="Yang R."/>
            <person name="Briner A.E."/>
            <person name="Felis G.E."/>
            <person name="de Vos W.M."/>
            <person name="Barrangou R."/>
            <person name="Klaenhammer T.R."/>
            <person name="Caufield P.W."/>
            <person name="Cui Y."/>
            <person name="Zhang H."/>
            <person name="O'Toole P.W."/>
        </authorList>
    </citation>
    <scope>NUCLEOTIDE SEQUENCE [LARGE SCALE GENOMIC DNA]</scope>
    <source>
        <strain evidence="10 11">DSM 19972</strain>
    </source>
</reference>
<feature type="binding site" evidence="9">
    <location>
        <position position="122"/>
    </location>
    <ligand>
        <name>substrate</name>
    </ligand>
</feature>
<feature type="binding site" evidence="9">
    <location>
        <position position="96"/>
    </location>
    <ligand>
        <name>S-adenosyl-L-methionine</name>
        <dbReference type="ChEBI" id="CHEBI:59789"/>
    </ligand>
</feature>
<gene>
    <name evidence="9" type="primary">trmB</name>
    <name evidence="10" type="ORF">FD46_GL001900</name>
</gene>
<dbReference type="SUPFAM" id="SSF53335">
    <property type="entry name" value="S-adenosyl-L-methionine-dependent methyltransferases"/>
    <property type="match status" value="1"/>
</dbReference>
<evidence type="ECO:0000256" key="2">
    <source>
        <dbReference type="ARBA" id="ARBA00003015"/>
    </source>
</evidence>
<dbReference type="EMBL" id="AZEH01000039">
    <property type="protein sequence ID" value="KRL04763.1"/>
    <property type="molecule type" value="Genomic_DNA"/>
</dbReference>
<dbReference type="InterPro" id="IPR029063">
    <property type="entry name" value="SAM-dependent_MTases_sf"/>
</dbReference>
<feature type="binding site" evidence="9">
    <location>
        <position position="154"/>
    </location>
    <ligand>
        <name>substrate</name>
    </ligand>
</feature>
<evidence type="ECO:0000256" key="9">
    <source>
        <dbReference type="HAMAP-Rule" id="MF_01057"/>
    </source>
</evidence>
<comment type="catalytic activity">
    <reaction evidence="1 9">
        <text>guanosine(46) in tRNA + S-adenosyl-L-methionine = N(7)-methylguanosine(46) in tRNA + S-adenosyl-L-homocysteine</text>
        <dbReference type="Rhea" id="RHEA:42708"/>
        <dbReference type="Rhea" id="RHEA-COMP:10188"/>
        <dbReference type="Rhea" id="RHEA-COMP:10189"/>
        <dbReference type="ChEBI" id="CHEBI:57856"/>
        <dbReference type="ChEBI" id="CHEBI:59789"/>
        <dbReference type="ChEBI" id="CHEBI:74269"/>
        <dbReference type="ChEBI" id="CHEBI:74480"/>
        <dbReference type="EC" id="2.1.1.33"/>
    </reaction>
</comment>
<feature type="binding site" evidence="9">
    <location>
        <position position="118"/>
    </location>
    <ligand>
        <name>S-adenosyl-L-methionine</name>
        <dbReference type="ChEBI" id="CHEBI:59789"/>
    </ligand>
</feature>
<dbReference type="NCBIfam" id="NF001080">
    <property type="entry name" value="PRK00121.2-2"/>
    <property type="match status" value="1"/>
</dbReference>
<dbReference type="PANTHER" id="PTHR23417">
    <property type="entry name" value="3-DEOXY-D-MANNO-OCTULOSONIC-ACID TRANSFERASE/TRNA GUANINE-N 7 - -METHYLTRANSFERASE"/>
    <property type="match status" value="1"/>
</dbReference>
<evidence type="ECO:0000313" key="10">
    <source>
        <dbReference type="EMBL" id="KRL04763.1"/>
    </source>
</evidence>
<evidence type="ECO:0000256" key="1">
    <source>
        <dbReference type="ARBA" id="ARBA00000142"/>
    </source>
</evidence>
<dbReference type="NCBIfam" id="TIGR00091">
    <property type="entry name" value="tRNA (guanosine(46)-N7)-methyltransferase TrmB"/>
    <property type="match status" value="1"/>
</dbReference>
<comment type="similarity">
    <text evidence="8 9">Belongs to the class I-like SAM-binding methyltransferase superfamily. TrmB family.</text>
</comment>
<evidence type="ECO:0000256" key="5">
    <source>
        <dbReference type="ARBA" id="ARBA00022691"/>
    </source>
</evidence>
<feature type="binding site" evidence="9">
    <location>
        <position position="44"/>
    </location>
    <ligand>
        <name>S-adenosyl-L-methionine</name>
        <dbReference type="ChEBI" id="CHEBI:59789"/>
    </ligand>
</feature>
<evidence type="ECO:0000313" key="11">
    <source>
        <dbReference type="Proteomes" id="UP000051686"/>
    </source>
</evidence>
<dbReference type="GO" id="GO:0043527">
    <property type="term" value="C:tRNA methyltransferase complex"/>
    <property type="evidence" value="ECO:0007669"/>
    <property type="project" value="TreeGrafter"/>
</dbReference>
<dbReference type="InterPro" id="IPR055361">
    <property type="entry name" value="tRNA_methyltr_TrmB_bact"/>
</dbReference>
<dbReference type="STRING" id="1423777.FD46_GL001900"/>
<evidence type="ECO:0000256" key="4">
    <source>
        <dbReference type="ARBA" id="ARBA00022679"/>
    </source>
</evidence>
<evidence type="ECO:0000256" key="7">
    <source>
        <dbReference type="ARBA" id="ARBA00060552"/>
    </source>
</evidence>
<dbReference type="PANTHER" id="PTHR23417:SF14">
    <property type="entry name" value="PENTACOTRIPEPTIDE-REPEAT REGION OF PRORP DOMAIN-CONTAINING PROTEIN"/>
    <property type="match status" value="1"/>
</dbReference>
<dbReference type="PATRIC" id="fig|1423777.3.peg.1957"/>
<dbReference type="PROSITE" id="PS51625">
    <property type="entry name" value="SAM_MT_TRMB"/>
    <property type="match status" value="1"/>
</dbReference>
<dbReference type="UniPathway" id="UPA00989"/>
<dbReference type="HAMAP" id="MF_01057">
    <property type="entry name" value="tRNA_methyltr_TrmB"/>
    <property type="match status" value="1"/>
</dbReference>
<dbReference type="GO" id="GO:0008176">
    <property type="term" value="F:tRNA (guanine(46)-N7)-methyltransferase activity"/>
    <property type="evidence" value="ECO:0007669"/>
    <property type="project" value="UniProtKB-UniRule"/>
</dbReference>
<dbReference type="Proteomes" id="UP000051686">
    <property type="component" value="Unassembled WGS sequence"/>
</dbReference>
<keyword evidence="11" id="KW-1185">Reference proteome</keyword>
<dbReference type="Pfam" id="PF02390">
    <property type="entry name" value="Methyltransf_4"/>
    <property type="match status" value="1"/>
</dbReference>
<keyword evidence="4 9" id="KW-0808">Transferase</keyword>
<sequence>MRLRKKPWAEPLIKASSEFIVTKPEEYQSKWQTRFSKKAPIYIEIGMGKGRFIIEMAQKHPEKNFVGIELQTTITAIALKKQLGLRLPNLQLIRANGSGLNEYFAPAEVSGIYLNFSDPWPKKRQRKRRLTYRSFLKQYKEVMKPEGIIEFKTDNRGLFEYSLVSMNNFGMFFKEVYLDLHESLELGKENVMTEYEEKFSKKGQPIYKIEAGFTPRSIK</sequence>
<comment type="caution">
    <text evidence="9">Lacks conserved residue(s) required for the propagation of feature annotation.</text>
</comment>
<dbReference type="AlphaFoldDB" id="A0A0R1MJT3"/>
<evidence type="ECO:0000256" key="3">
    <source>
        <dbReference type="ARBA" id="ARBA00022603"/>
    </source>
</evidence>